<evidence type="ECO:0000256" key="10">
    <source>
        <dbReference type="ARBA" id="ARBA00049244"/>
    </source>
</evidence>
<dbReference type="SMART" id="SM00486">
    <property type="entry name" value="POLBc"/>
    <property type="match status" value="1"/>
</dbReference>
<dbReference type="Pfam" id="PF03104">
    <property type="entry name" value="DNA_pol_B_exo1"/>
    <property type="match status" value="1"/>
</dbReference>
<keyword evidence="6 11" id="KW-0235">DNA replication</keyword>
<feature type="domain" description="DNA polymerase B exonuclease N-terminal" evidence="15">
    <location>
        <begin position="3"/>
        <end position="24"/>
    </location>
</feature>
<evidence type="ECO:0000256" key="6">
    <source>
        <dbReference type="ARBA" id="ARBA00022705"/>
    </source>
</evidence>
<dbReference type="PROSITE" id="PS00116">
    <property type="entry name" value="DNA_POLYMERASE_B"/>
    <property type="match status" value="1"/>
</dbReference>
<evidence type="ECO:0000256" key="7">
    <source>
        <dbReference type="ARBA" id="ARBA00022932"/>
    </source>
</evidence>
<keyword evidence="7 11" id="KW-0239">DNA-directed DNA polymerase</keyword>
<dbReference type="Pfam" id="PF08452">
    <property type="entry name" value="DNAP_B_exo_N"/>
    <property type="match status" value="1"/>
</dbReference>
<dbReference type="EMBL" id="MG367486">
    <property type="protein sequence ID" value="AWM97834.1"/>
    <property type="molecule type" value="Genomic_DNA"/>
</dbReference>
<dbReference type="GO" id="GO:0000166">
    <property type="term" value="F:nucleotide binding"/>
    <property type="evidence" value="ECO:0007669"/>
    <property type="project" value="InterPro"/>
</dbReference>
<dbReference type="Gene3D" id="1.10.287.690">
    <property type="entry name" value="Helix hairpin bin"/>
    <property type="match status" value="1"/>
</dbReference>
<dbReference type="InterPro" id="IPR050240">
    <property type="entry name" value="DNA_pol_type-B"/>
</dbReference>
<dbReference type="GO" id="GO:0006261">
    <property type="term" value="P:DNA-templated DNA replication"/>
    <property type="evidence" value="ECO:0007669"/>
    <property type="project" value="TreeGrafter"/>
</dbReference>
<dbReference type="PANTHER" id="PTHR10322:SF23">
    <property type="entry name" value="DNA POLYMERASE DELTA CATALYTIC SUBUNIT"/>
    <property type="match status" value="1"/>
</dbReference>
<dbReference type="Gene3D" id="3.90.1600.10">
    <property type="entry name" value="Palm domain of DNA polymerase"/>
    <property type="match status" value="1"/>
</dbReference>
<dbReference type="PANTHER" id="PTHR10322">
    <property type="entry name" value="DNA POLYMERASE CATALYTIC SUBUNIT"/>
    <property type="match status" value="1"/>
</dbReference>
<evidence type="ECO:0000256" key="4">
    <source>
        <dbReference type="ARBA" id="ARBA00022679"/>
    </source>
</evidence>
<keyword evidence="9 11" id="KW-0238">DNA-binding</keyword>
<dbReference type="SUPFAM" id="SSF56672">
    <property type="entry name" value="DNA/RNA polymerases"/>
    <property type="match status" value="1"/>
</dbReference>
<dbReference type="GO" id="GO:0039693">
    <property type="term" value="P:viral DNA genome replication"/>
    <property type="evidence" value="ECO:0007669"/>
    <property type="project" value="UniProtKB-KW"/>
</dbReference>
<organism evidence="16">
    <name type="scientific">Baiomys poxvirus</name>
    <dbReference type="NCBI Taxonomy" id="2203081"/>
    <lineage>
        <taxon>Viruses</taxon>
        <taxon>Varidnaviria</taxon>
        <taxon>Bamfordvirae</taxon>
        <taxon>Nucleocytoviricota</taxon>
        <taxon>Pokkesviricetes</taxon>
        <taxon>Chitovirales</taxon>
        <taxon>Poxviridae</taxon>
    </lineage>
</organism>
<feature type="domain" description="DNA-directed DNA polymerase family B multifunctional" evidence="12">
    <location>
        <begin position="492"/>
        <end position="984"/>
    </location>
</feature>
<protein>
    <recommendedName>
        <fullName evidence="3 11">DNA polymerase</fullName>
        <ecNumber evidence="2 11">2.7.7.7</ecNumber>
    </recommendedName>
</protein>
<dbReference type="Pfam" id="PF00136">
    <property type="entry name" value="DNA_pol_B"/>
    <property type="match status" value="1"/>
</dbReference>
<dbReference type="InterPro" id="IPR013617">
    <property type="entry name" value="DNA-dir_DNA_pol_B_vir_insert"/>
</dbReference>
<evidence type="ECO:0000256" key="2">
    <source>
        <dbReference type="ARBA" id="ARBA00012417"/>
    </source>
</evidence>
<evidence type="ECO:0000256" key="11">
    <source>
        <dbReference type="RuleBase" id="RU000442"/>
    </source>
</evidence>
<keyword evidence="4 11" id="KW-0808">Transferase</keyword>
<evidence type="ECO:0000313" key="16">
    <source>
        <dbReference type="EMBL" id="AWM97834.1"/>
    </source>
</evidence>
<proteinExistence type="inferred from homology"/>
<feature type="domain" description="DNA-directed DNA polymerase family B viral insert" evidence="14">
    <location>
        <begin position="352"/>
        <end position="479"/>
    </location>
</feature>
<dbReference type="PRINTS" id="PR00106">
    <property type="entry name" value="DNAPOLB"/>
</dbReference>
<dbReference type="InterPro" id="IPR012337">
    <property type="entry name" value="RNaseH-like_sf"/>
</dbReference>
<dbReference type="InterPro" id="IPR043502">
    <property type="entry name" value="DNA/RNA_pol_sf"/>
</dbReference>
<dbReference type="GO" id="GO:0003887">
    <property type="term" value="F:DNA-directed DNA polymerase activity"/>
    <property type="evidence" value="ECO:0007669"/>
    <property type="project" value="UniProtKB-KW"/>
</dbReference>
<dbReference type="InterPro" id="IPR006172">
    <property type="entry name" value="DNA-dir_DNA_pol_B"/>
</dbReference>
<dbReference type="InterPro" id="IPR006133">
    <property type="entry name" value="DNA-dir_DNA_pol_B_exonuc"/>
</dbReference>
<evidence type="ECO:0000259" key="12">
    <source>
        <dbReference type="Pfam" id="PF00136"/>
    </source>
</evidence>
<evidence type="ECO:0000256" key="5">
    <source>
        <dbReference type="ARBA" id="ARBA00022695"/>
    </source>
</evidence>
<evidence type="ECO:0000259" key="15">
    <source>
        <dbReference type="Pfam" id="PF08452"/>
    </source>
</evidence>
<comment type="catalytic activity">
    <reaction evidence="10 11">
        <text>DNA(n) + a 2'-deoxyribonucleoside 5'-triphosphate = DNA(n+1) + diphosphate</text>
        <dbReference type="Rhea" id="RHEA:22508"/>
        <dbReference type="Rhea" id="RHEA-COMP:17339"/>
        <dbReference type="Rhea" id="RHEA-COMP:17340"/>
        <dbReference type="ChEBI" id="CHEBI:33019"/>
        <dbReference type="ChEBI" id="CHEBI:61560"/>
        <dbReference type="ChEBI" id="CHEBI:173112"/>
        <dbReference type="EC" id="2.7.7.7"/>
    </reaction>
</comment>
<sequence length="1006" mass="116766">MKMDIRCLNWFESKSEQRFLYLKARKRNGETIFIRFQHYVHYVVTDEVYKSISPVPSRSRYLGEMNLMEIDEIVGADHCIRDRKTVTTGVWLLEEYKKKSYPDVIMGEFLNISWFFISNNISPDGCYSIDENNLVYINPGCYHCNDPLKCFSNQMPRFDVNRSYLFLDIECQFEKKFPSVFTNPVSHISFCYIDRNNNEFKFTLINEDMLEEGDREEAVRRGCKRIDNPKDIDYKEEFILCSELVMLLITKRLLELSFDFIVTFNGHNFDLRYISSRLNLLSGEKIIFKSPDKTEHVHLCIYERNLTSHKGGGGMANTTYHVNNNNGTIFFDMYSFIQKSERLDSYKLDSISKNAFYCSVKVVNRDGHTYTFVGNKTSDPSGRTVMFGKVLSTGNYITIDDDICKILDKTIDENEFVVKMVYNHDLKIGETITLSFGKDDVDLTYMYKNYDLEVAIEMGNYCLHDACLCKYLWDYYGVETKIDAAAVTYVLPQTTVFEYRASTLIKGPLLKLLLETRTALCRYEKKNRYPYVGGKVFAPKQKLFSNNVLIFDYNSLYPNVCLFGNLSPETLVGVIVSTNKLEAEINKQELLKKYPPPRYITVMCEPRSKEYISELAIFDRETEGIIPKLLRTFLAERAKYKKKLKEATTSTDKAIYESMQYTYKIVANSVYGLMGFRNSALYSYASAKSCTAIGRSMITYLDSVLNGAKFIDGNIILANAPINPFYEDGRERNTIIGTSINRQADYVFRSVYGDTDSVFLEINCQDVTASVAIAKELERIINEKVLFSTFKIEFEAVYKNLIMQSKKKYTTTKISASISAPERINKGTSETRRDVSRFHKSMIKIYKTRIADMLSDGTMSSQQMCVDILKSLEAELRLEFDLRTLPLEMFLLSRMHHCNYKAPDNPNMNLVLSYNKNNPETIEIGERYFFAYICKLEPWKKKLVNIKTYEQIVDRGFKLAKDERIFYEVYFKRLATELVNLLDNRALSTVFFERLFGTKPLFYNSS</sequence>
<keyword evidence="5 11" id="KW-0548">Nucleotidyltransferase</keyword>
<dbReference type="SUPFAM" id="SSF53098">
    <property type="entry name" value="Ribonuclease H-like"/>
    <property type="match status" value="1"/>
</dbReference>
<dbReference type="GO" id="GO:0003677">
    <property type="term" value="F:DNA binding"/>
    <property type="evidence" value="ECO:0007669"/>
    <property type="project" value="UniProtKB-KW"/>
</dbReference>
<name>A0A2U8U607_9POXV</name>
<evidence type="ECO:0000256" key="3">
    <source>
        <dbReference type="ARBA" id="ARBA00015749"/>
    </source>
</evidence>
<dbReference type="Gene3D" id="3.30.420.10">
    <property type="entry name" value="Ribonuclease H-like superfamily/Ribonuclease H"/>
    <property type="match status" value="1"/>
</dbReference>
<feature type="domain" description="DNA-directed DNA polymerase family B exonuclease" evidence="13">
    <location>
        <begin position="112"/>
        <end position="351"/>
    </location>
</feature>
<evidence type="ECO:0000256" key="1">
    <source>
        <dbReference type="ARBA" id="ARBA00005755"/>
    </source>
</evidence>
<evidence type="ECO:0000256" key="8">
    <source>
        <dbReference type="ARBA" id="ARBA00023109"/>
    </source>
</evidence>
<evidence type="ECO:0000256" key="9">
    <source>
        <dbReference type="ARBA" id="ARBA00023125"/>
    </source>
</evidence>
<dbReference type="InterPro" id="IPR017964">
    <property type="entry name" value="DNA-dir_DNA_pol_B_CS"/>
</dbReference>
<keyword evidence="8" id="KW-1194">Viral DNA replication</keyword>
<dbReference type="InterPro" id="IPR036397">
    <property type="entry name" value="RNaseH_sf"/>
</dbReference>
<dbReference type="Pfam" id="PF08408">
    <property type="entry name" value="DNA_pol_B_3"/>
    <property type="match status" value="1"/>
</dbReference>
<dbReference type="InterPro" id="IPR023211">
    <property type="entry name" value="DNA_pol_palm_dom_sf"/>
</dbReference>
<accession>A0A2U8U607</accession>
<reference evidence="16" key="1">
    <citation type="journal article" date="2018" name="Emerg. Infect. Dis.">
        <title>Novel Poxvirus in Proliferative Lesions of Wild Rodents in East Central Texas, USA.</title>
        <authorList>
            <person name="Hodo C.L."/>
            <person name="Mauldin M.R."/>
            <person name="Light J.E."/>
            <person name="Wilkins K."/>
            <person name="Tang S."/>
            <person name="Nakazawa Y."/>
            <person name="Emerson G.L."/>
            <person name="Ritter J.M."/>
            <person name="Mansell J.L."/>
            <person name="Hamer S.A."/>
        </authorList>
    </citation>
    <scope>NUCLEOTIDE SEQUENCE</scope>
    <source>
        <strain evidence="16">T14-N038</strain>
    </source>
</reference>
<dbReference type="InterPro" id="IPR006134">
    <property type="entry name" value="DNA-dir_DNA_pol_B_multi_dom"/>
</dbReference>
<comment type="similarity">
    <text evidence="1 11">Belongs to the DNA polymerase type-B family.</text>
</comment>
<dbReference type="InterPro" id="IPR013660">
    <property type="entry name" value="DNApol_B_exo_N"/>
</dbReference>
<evidence type="ECO:0000259" key="14">
    <source>
        <dbReference type="Pfam" id="PF08408"/>
    </source>
</evidence>
<dbReference type="EC" id="2.7.7.7" evidence="2 11"/>
<evidence type="ECO:0000259" key="13">
    <source>
        <dbReference type="Pfam" id="PF03104"/>
    </source>
</evidence>